<dbReference type="Proteomes" id="UP000614460">
    <property type="component" value="Unassembled WGS sequence"/>
</dbReference>
<dbReference type="RefSeq" id="WP_182499397.1">
    <property type="nucleotide sequence ID" value="NZ_BMKM01000004.1"/>
</dbReference>
<comment type="caution">
    <text evidence="2">The sequence shown here is derived from an EMBL/GenBank/DDBJ whole genome shotgun (WGS) entry which is preliminary data.</text>
</comment>
<gene>
    <name evidence="2" type="primary">yeeZ</name>
    <name evidence="2" type="ORF">GCM10011516_21490</name>
</gene>
<dbReference type="GO" id="GO:0004029">
    <property type="term" value="F:aldehyde dehydrogenase (NAD+) activity"/>
    <property type="evidence" value="ECO:0007669"/>
    <property type="project" value="TreeGrafter"/>
</dbReference>
<keyword evidence="3" id="KW-1185">Reference proteome</keyword>
<organism evidence="2 3">
    <name type="scientific">Sphingobacterium cellulitidis</name>
    <dbReference type="NCBI Taxonomy" id="1768011"/>
    <lineage>
        <taxon>Bacteria</taxon>
        <taxon>Pseudomonadati</taxon>
        <taxon>Bacteroidota</taxon>
        <taxon>Sphingobacteriia</taxon>
        <taxon>Sphingobacteriales</taxon>
        <taxon>Sphingobacteriaceae</taxon>
        <taxon>Sphingobacterium</taxon>
    </lineage>
</organism>
<dbReference type="InterPro" id="IPR001509">
    <property type="entry name" value="Epimerase_deHydtase"/>
</dbReference>
<name>A0A8H9KW55_9SPHI</name>
<dbReference type="Gene3D" id="3.40.50.720">
    <property type="entry name" value="NAD(P)-binding Rossmann-like Domain"/>
    <property type="match status" value="1"/>
</dbReference>
<dbReference type="Pfam" id="PF01370">
    <property type="entry name" value="Epimerase"/>
    <property type="match status" value="1"/>
</dbReference>
<sequence length="262" mass="30369">MKNLLILGCGWVGEELAYHLKKKGWNIWVTTRTEEKYHRLKADGIFAFIHDFDRDLYLDLPVDVSFDAVLNSIPASQKNSEAEIEHRFSHVFNILCSVNYKKHIFLSSVGVYPDLDGTFNETYQEEELMSPKLTMAEKKMMSLPYSMTFRLGGLFGKNRIFGKYFQDRIVSTGDQPANFIHLDDVVGLIEQALENNIPYTYYNLVAPEHPLKKDVILRSAQKYMFSYPSAFEPSHSFQKIVQGDKIMDLLNYEFKHPSPLEF</sequence>
<dbReference type="AlphaFoldDB" id="A0A8H9KW55"/>
<dbReference type="SUPFAM" id="SSF51735">
    <property type="entry name" value="NAD(P)-binding Rossmann-fold domains"/>
    <property type="match status" value="1"/>
</dbReference>
<dbReference type="InterPro" id="IPR036291">
    <property type="entry name" value="NAD(P)-bd_dom_sf"/>
</dbReference>
<dbReference type="GO" id="GO:0005737">
    <property type="term" value="C:cytoplasm"/>
    <property type="evidence" value="ECO:0007669"/>
    <property type="project" value="TreeGrafter"/>
</dbReference>
<dbReference type="PANTHER" id="PTHR48079">
    <property type="entry name" value="PROTEIN YEEZ"/>
    <property type="match status" value="1"/>
</dbReference>
<proteinExistence type="predicted"/>
<evidence type="ECO:0000313" key="2">
    <source>
        <dbReference type="EMBL" id="GGE23498.1"/>
    </source>
</evidence>
<evidence type="ECO:0000259" key="1">
    <source>
        <dbReference type="Pfam" id="PF01370"/>
    </source>
</evidence>
<accession>A0A8H9KW55</accession>
<feature type="domain" description="NAD-dependent epimerase/dehydratase" evidence="1">
    <location>
        <begin position="5"/>
        <end position="140"/>
    </location>
</feature>
<dbReference type="InterPro" id="IPR051783">
    <property type="entry name" value="NAD(P)-dependent_oxidoreduct"/>
</dbReference>
<dbReference type="EMBL" id="BMKM01000004">
    <property type="protein sequence ID" value="GGE23498.1"/>
    <property type="molecule type" value="Genomic_DNA"/>
</dbReference>
<dbReference type="PANTHER" id="PTHR48079:SF6">
    <property type="entry name" value="NAD(P)-BINDING DOMAIN-CONTAINING PROTEIN-RELATED"/>
    <property type="match status" value="1"/>
</dbReference>
<evidence type="ECO:0000313" key="3">
    <source>
        <dbReference type="Proteomes" id="UP000614460"/>
    </source>
</evidence>
<reference evidence="2" key="1">
    <citation type="journal article" date="2014" name="Int. J. Syst. Evol. Microbiol.">
        <title>Complete genome sequence of Corynebacterium casei LMG S-19264T (=DSM 44701T), isolated from a smear-ripened cheese.</title>
        <authorList>
            <consortium name="US DOE Joint Genome Institute (JGI-PGF)"/>
            <person name="Walter F."/>
            <person name="Albersmeier A."/>
            <person name="Kalinowski J."/>
            <person name="Ruckert C."/>
        </authorList>
    </citation>
    <scope>NUCLEOTIDE SEQUENCE</scope>
    <source>
        <strain evidence="2">CGMCC 1.15966</strain>
    </source>
</reference>
<reference evidence="2" key="2">
    <citation type="submission" date="2020-09" db="EMBL/GenBank/DDBJ databases">
        <authorList>
            <person name="Sun Q."/>
            <person name="Zhou Y."/>
        </authorList>
    </citation>
    <scope>NUCLEOTIDE SEQUENCE</scope>
    <source>
        <strain evidence="2">CGMCC 1.15966</strain>
    </source>
</reference>
<protein>
    <submittedName>
        <fullName evidence="2">NAD(P)-dependent oxidoreductase</fullName>
    </submittedName>
</protein>